<dbReference type="Pfam" id="PF09945">
    <property type="entry name" value="DUF2177"/>
    <property type="match status" value="1"/>
</dbReference>
<proteinExistence type="predicted"/>
<dbReference type="AlphaFoldDB" id="A0A6C0C530"/>
<protein>
    <recommendedName>
        <fullName evidence="3">DUF2177 family protein</fullName>
    </recommendedName>
</protein>
<evidence type="ECO:0000313" key="2">
    <source>
        <dbReference type="EMBL" id="QHS98633.1"/>
    </source>
</evidence>
<feature type="transmembrane region" description="Helical" evidence="1">
    <location>
        <begin position="7"/>
        <end position="25"/>
    </location>
</feature>
<feature type="transmembrane region" description="Helical" evidence="1">
    <location>
        <begin position="95"/>
        <end position="121"/>
    </location>
</feature>
<organism evidence="2">
    <name type="scientific">viral metagenome</name>
    <dbReference type="NCBI Taxonomy" id="1070528"/>
    <lineage>
        <taxon>unclassified sequences</taxon>
        <taxon>metagenomes</taxon>
        <taxon>organismal metagenomes</taxon>
    </lineage>
</organism>
<reference evidence="2" key="1">
    <citation type="journal article" date="2020" name="Nature">
        <title>Giant virus diversity and host interactions through global metagenomics.</title>
        <authorList>
            <person name="Schulz F."/>
            <person name="Roux S."/>
            <person name="Paez-Espino D."/>
            <person name="Jungbluth S."/>
            <person name="Walsh D.A."/>
            <person name="Denef V.J."/>
            <person name="McMahon K.D."/>
            <person name="Konstantinidis K.T."/>
            <person name="Eloe-Fadrosh E.A."/>
            <person name="Kyrpides N.C."/>
            <person name="Woyke T."/>
        </authorList>
    </citation>
    <scope>NUCLEOTIDE SEQUENCE</scope>
    <source>
        <strain evidence="2">GVMAG-M-3300020185-18</strain>
    </source>
</reference>
<sequence>MELKMLILTGIIISIIDILFITYIFSHEYKPLIKSVQKATMEVNYISALMTYLITICGLYYFIIKDRRSILDAVILGMFVYGVFAWTNYSLLKNWSFRVAIIDTVWGGILFGLTTMSLQYIENVFRR</sequence>
<keyword evidence="1" id="KW-0812">Transmembrane</keyword>
<evidence type="ECO:0008006" key="3">
    <source>
        <dbReference type="Google" id="ProtNLM"/>
    </source>
</evidence>
<keyword evidence="1" id="KW-0472">Membrane</keyword>
<feature type="transmembrane region" description="Helical" evidence="1">
    <location>
        <begin position="45"/>
        <end position="63"/>
    </location>
</feature>
<feature type="transmembrane region" description="Helical" evidence="1">
    <location>
        <begin position="70"/>
        <end position="89"/>
    </location>
</feature>
<accession>A0A6C0C530</accession>
<evidence type="ECO:0000256" key="1">
    <source>
        <dbReference type="SAM" id="Phobius"/>
    </source>
</evidence>
<dbReference type="EMBL" id="MN739320">
    <property type="protein sequence ID" value="QHS98633.1"/>
    <property type="molecule type" value="Genomic_DNA"/>
</dbReference>
<dbReference type="InterPro" id="IPR018687">
    <property type="entry name" value="DUF2177_membr"/>
</dbReference>
<name>A0A6C0C530_9ZZZZ</name>
<keyword evidence="1" id="KW-1133">Transmembrane helix</keyword>